<evidence type="ECO:0000313" key="1">
    <source>
        <dbReference type="EMBL" id="GHE48084.1"/>
    </source>
</evidence>
<name>A0ABQ3HYN1_9SPHI</name>
<sequence>MRSSALYPRILPEQVKQETQQDIRYNFAFGQDSTRTHNIHIPVKTVGFLSNEIRPVAVRIVDEDAATTAIEGTDFRLLPTVIGANQFEGNIQVVLLRNPRIAQEEKQVTVELMTNAFFPRYLYLDSVNVYKRAKITFVDIFRKPDEWDGIFSGSTFFAGYGLGRQFGPYSEAKFRLVIDVFGTAIIIPFTRARTLINNPVKPPGYFSEDQWRNLIIVLQQRLIDFEAANGEPMRDENGDVIRIPDFNVIF</sequence>
<keyword evidence="2" id="KW-1185">Reference proteome</keyword>
<accession>A0ABQ3HYN1</accession>
<dbReference type="EMBL" id="BNAF01000017">
    <property type="protein sequence ID" value="GHE48084.1"/>
    <property type="molecule type" value="Genomic_DNA"/>
</dbReference>
<protein>
    <submittedName>
        <fullName evidence="1">Uncharacterized protein</fullName>
    </submittedName>
</protein>
<gene>
    <name evidence="1" type="ORF">GCM10017764_33930</name>
</gene>
<organism evidence="1 2">
    <name type="scientific">Sphingobacterium griseoflavum</name>
    <dbReference type="NCBI Taxonomy" id="1474952"/>
    <lineage>
        <taxon>Bacteria</taxon>
        <taxon>Pseudomonadati</taxon>
        <taxon>Bacteroidota</taxon>
        <taxon>Sphingobacteriia</taxon>
        <taxon>Sphingobacteriales</taxon>
        <taxon>Sphingobacteriaceae</taxon>
        <taxon>Sphingobacterium</taxon>
    </lineage>
</organism>
<reference evidence="2" key="1">
    <citation type="journal article" date="2019" name="Int. J. Syst. Evol. Microbiol.">
        <title>The Global Catalogue of Microorganisms (GCM) 10K type strain sequencing project: providing services to taxonomists for standard genome sequencing and annotation.</title>
        <authorList>
            <consortium name="The Broad Institute Genomics Platform"/>
            <consortium name="The Broad Institute Genome Sequencing Center for Infectious Disease"/>
            <person name="Wu L."/>
            <person name="Ma J."/>
        </authorList>
    </citation>
    <scope>NUCLEOTIDE SEQUENCE [LARGE SCALE GENOMIC DNA]</scope>
    <source>
        <strain evidence="2">CGMCC 1.12966</strain>
    </source>
</reference>
<dbReference type="Proteomes" id="UP000620550">
    <property type="component" value="Unassembled WGS sequence"/>
</dbReference>
<dbReference type="InterPro" id="IPR032299">
    <property type="entry name" value="DUF4843"/>
</dbReference>
<evidence type="ECO:0000313" key="2">
    <source>
        <dbReference type="Proteomes" id="UP000620550"/>
    </source>
</evidence>
<dbReference type="Pfam" id="PF16132">
    <property type="entry name" value="DUF4843"/>
    <property type="match status" value="1"/>
</dbReference>
<proteinExistence type="predicted"/>
<comment type="caution">
    <text evidence="1">The sequence shown here is derived from an EMBL/GenBank/DDBJ whole genome shotgun (WGS) entry which is preliminary data.</text>
</comment>